<dbReference type="VEuPathDB" id="AmoebaDB:DDB_G0267806"/>
<evidence type="ECO:0000313" key="2">
    <source>
        <dbReference type="Proteomes" id="UP000002195"/>
    </source>
</evidence>
<name>Q55G57_DICDI</name>
<organism evidence="1 2">
    <name type="scientific">Dictyostelium discoideum</name>
    <name type="common">Social amoeba</name>
    <dbReference type="NCBI Taxonomy" id="44689"/>
    <lineage>
        <taxon>Eukaryota</taxon>
        <taxon>Amoebozoa</taxon>
        <taxon>Evosea</taxon>
        <taxon>Eumycetozoa</taxon>
        <taxon>Dictyostelia</taxon>
        <taxon>Dictyosteliales</taxon>
        <taxon>Dictyosteliaceae</taxon>
        <taxon>Dictyostelium</taxon>
    </lineage>
</organism>
<dbReference type="HOGENOM" id="CLU_3261610_0_0_1"/>
<dbReference type="EMBL" id="AAFI02000003">
    <property type="protein sequence ID" value="EAL73356.1"/>
    <property type="molecule type" value="Genomic_DNA"/>
</dbReference>
<dbReference type="AlphaFoldDB" id="Q55G57"/>
<dbReference type="Proteomes" id="UP000002195">
    <property type="component" value="Unassembled WGS sequence"/>
</dbReference>
<accession>Q55G57</accession>
<keyword evidence="2" id="KW-1185">Reference proteome</keyword>
<reference evidence="1 2" key="1">
    <citation type="journal article" date="2005" name="Nature">
        <title>The genome of the social amoeba Dictyostelium discoideum.</title>
        <authorList>
            <consortium name="The Dictyostelium discoideum Sequencing Consortium"/>
            <person name="Eichinger L."/>
            <person name="Pachebat J.A."/>
            <person name="Glockner G."/>
            <person name="Rajandream M.A."/>
            <person name="Sucgang R."/>
            <person name="Berriman M."/>
            <person name="Song J."/>
            <person name="Olsen R."/>
            <person name="Szafranski K."/>
            <person name="Xu Q."/>
            <person name="Tunggal B."/>
            <person name="Kummerfeld S."/>
            <person name="Madera M."/>
            <person name="Konfortov B.A."/>
            <person name="Rivero F."/>
            <person name="Bankier A.T."/>
            <person name="Lehmann R."/>
            <person name="Hamlin N."/>
            <person name="Davies R."/>
            <person name="Gaudet P."/>
            <person name="Fey P."/>
            <person name="Pilcher K."/>
            <person name="Chen G."/>
            <person name="Saunders D."/>
            <person name="Sodergren E."/>
            <person name="Davis P."/>
            <person name="Kerhornou A."/>
            <person name="Nie X."/>
            <person name="Hall N."/>
            <person name="Anjard C."/>
            <person name="Hemphill L."/>
            <person name="Bason N."/>
            <person name="Farbrother P."/>
            <person name="Desany B."/>
            <person name="Just E."/>
            <person name="Morio T."/>
            <person name="Rost R."/>
            <person name="Churcher C."/>
            <person name="Cooper J."/>
            <person name="Haydock S."/>
            <person name="van Driessche N."/>
            <person name="Cronin A."/>
            <person name="Goodhead I."/>
            <person name="Muzny D."/>
            <person name="Mourier T."/>
            <person name="Pain A."/>
            <person name="Lu M."/>
            <person name="Harper D."/>
            <person name="Lindsay R."/>
            <person name="Hauser H."/>
            <person name="James K."/>
            <person name="Quiles M."/>
            <person name="Madan Babu M."/>
            <person name="Saito T."/>
            <person name="Buchrieser C."/>
            <person name="Wardroper A."/>
            <person name="Felder M."/>
            <person name="Thangavelu M."/>
            <person name="Johnson D."/>
            <person name="Knights A."/>
            <person name="Loulseged H."/>
            <person name="Mungall K."/>
            <person name="Oliver K."/>
            <person name="Price C."/>
            <person name="Quail M.A."/>
            <person name="Urushihara H."/>
            <person name="Hernandez J."/>
            <person name="Rabbinowitsch E."/>
            <person name="Steffen D."/>
            <person name="Sanders M."/>
            <person name="Ma J."/>
            <person name="Kohara Y."/>
            <person name="Sharp S."/>
            <person name="Simmonds M."/>
            <person name="Spiegler S."/>
            <person name="Tivey A."/>
            <person name="Sugano S."/>
            <person name="White B."/>
            <person name="Walker D."/>
            <person name="Woodward J."/>
            <person name="Winckler T."/>
            <person name="Tanaka Y."/>
            <person name="Shaulsky G."/>
            <person name="Schleicher M."/>
            <person name="Weinstock G."/>
            <person name="Rosenthal A."/>
            <person name="Cox E.C."/>
            <person name="Chisholm R.L."/>
            <person name="Gibbs R."/>
            <person name="Loomis W.F."/>
            <person name="Platzer M."/>
            <person name="Kay R.R."/>
            <person name="Williams J."/>
            <person name="Dear P.H."/>
            <person name="Noegel A.A."/>
            <person name="Barrell B."/>
            <person name="Kuspa A."/>
        </authorList>
    </citation>
    <scope>NUCLEOTIDE SEQUENCE [LARGE SCALE GENOMIC DNA]</scope>
    <source>
        <strain evidence="1 2">AX4</strain>
    </source>
</reference>
<dbReference type="PaxDb" id="44689-DDB0189562"/>
<dbReference type="GeneID" id="8616136"/>
<dbReference type="InParanoid" id="Q55G57"/>
<sequence length="42" mass="4744">MKKACQPCPDKIPCLLIYRECNFGEQPTGCCPCQTKNINLKL</sequence>
<gene>
    <name evidence="1" type="ORF">DDB_G0267806</name>
</gene>
<proteinExistence type="predicted"/>
<evidence type="ECO:0000313" key="1">
    <source>
        <dbReference type="EMBL" id="EAL73356.1"/>
    </source>
</evidence>
<protein>
    <submittedName>
        <fullName evidence="1">Uncharacterized protein</fullName>
    </submittedName>
</protein>
<comment type="caution">
    <text evidence="1">The sequence shown here is derived from an EMBL/GenBank/DDBJ whole genome shotgun (WGS) entry which is preliminary data.</text>
</comment>
<dbReference type="RefSeq" id="XP_647326.1">
    <property type="nucleotide sequence ID" value="XM_642234.1"/>
</dbReference>
<dbReference type="KEGG" id="ddi:DDB_G0267806"/>